<evidence type="ECO:0000256" key="14">
    <source>
        <dbReference type="ARBA" id="ARBA00066565"/>
    </source>
</evidence>
<dbReference type="GO" id="GO:0009686">
    <property type="term" value="P:gibberellin biosynthetic process"/>
    <property type="evidence" value="ECO:0007669"/>
    <property type="project" value="InterPro"/>
</dbReference>
<comment type="caution">
    <text evidence="18">The sequence shown here is derived from an EMBL/GenBank/DDBJ whole genome shotgun (WGS) entry which is preliminary data.</text>
</comment>
<sequence>MWIYIYIIVYIYIYIILYLVFVYLGFVVGCKITMDILNGILEVVQTQPLIMSAVLGGLPLLLFLFFKIKRGLSSQLPSVPVVPGLPVIGNLLQLKEKKPYKTFIEFAEKYGPIYSIKTGSSTVIVLNSAQLAKEAMVTRYSSISTRQLSNALKILTFDKCMVAMSDYNEFHRKVKKHILGNVLGANAQKRHRVHREAMMENISNELNESVKASTDLPINFRKIFASELFGLSLKEVLGTNIESIYVKELGSTLLNEEIYRILVLDLMEGALEVDWRDFFPYLKWVPNTNFEAKIQKLCERRQAVMNALIDEQKKRIASGKELNSYVDHLLSEAKELTEEQLSMLIWEAIIETSDTTLVTTEWAMYELSKDKTRQERLYNDIKNVCGDEKFSEDYISKIPYLGAIFHETLRKHSPAPIVPLRSAQEDTEIGGYHIPAGSQIAINIYGCNRDKKEWENPEQWLPERFLDEKYDPMDLYKTMAFGAGKRVCAGSLQAMLIASTAIGRMVQEFEWKLIERGDEESVDTVGLTTHKLNPLLVTINPRKL</sequence>
<gene>
    <name evidence="18" type="ORF">Lalb_Chr01g0011861</name>
</gene>
<dbReference type="EMBL" id="WOCE01000001">
    <property type="protein sequence ID" value="KAE9621260.1"/>
    <property type="molecule type" value="Genomic_DNA"/>
</dbReference>
<reference evidence="19" key="1">
    <citation type="journal article" date="2020" name="Nat. Commun.">
        <title>Genome sequence of the cluster root forming white lupin.</title>
        <authorList>
            <person name="Hufnagel B."/>
            <person name="Marques A."/>
            <person name="Soriano A."/>
            <person name="Marques L."/>
            <person name="Divol F."/>
            <person name="Doumas P."/>
            <person name="Sallet E."/>
            <person name="Mancinotti D."/>
            <person name="Carrere S."/>
            <person name="Marande W."/>
            <person name="Arribat S."/>
            <person name="Keller J."/>
            <person name="Huneau C."/>
            <person name="Blein T."/>
            <person name="Aime D."/>
            <person name="Laguerre M."/>
            <person name="Taylor J."/>
            <person name="Schubert V."/>
            <person name="Nelson M."/>
            <person name="Geu-Flores F."/>
            <person name="Crespi M."/>
            <person name="Gallardo-Guerrero K."/>
            <person name="Delaux P.-M."/>
            <person name="Salse J."/>
            <person name="Berges H."/>
            <person name="Guyot R."/>
            <person name="Gouzy J."/>
            <person name="Peret B."/>
        </authorList>
    </citation>
    <scope>NUCLEOTIDE SEQUENCE [LARGE SCALE GENOMIC DNA]</scope>
    <source>
        <strain evidence="19">cv. Amiga</strain>
    </source>
</reference>
<dbReference type="SUPFAM" id="SSF48264">
    <property type="entry name" value="Cytochrome P450"/>
    <property type="match status" value="1"/>
</dbReference>
<keyword evidence="9 15" id="KW-0408">Iron</keyword>
<dbReference type="EC" id="1.14.14.86" evidence="14"/>
<evidence type="ECO:0000256" key="11">
    <source>
        <dbReference type="ARBA" id="ARBA00023136"/>
    </source>
</evidence>
<evidence type="ECO:0000256" key="12">
    <source>
        <dbReference type="ARBA" id="ARBA00023766"/>
    </source>
</evidence>
<evidence type="ECO:0000256" key="9">
    <source>
        <dbReference type="ARBA" id="ARBA00023004"/>
    </source>
</evidence>
<keyword evidence="8 16" id="KW-0560">Oxidoreductase</keyword>
<dbReference type="GO" id="GO:0016709">
    <property type="term" value="F:oxidoreductase activity, acting on paired donors, with incorporation or reduction of molecular oxygen, NAD(P)H as one donor, and incorporation of one atom of oxygen"/>
    <property type="evidence" value="ECO:0007669"/>
    <property type="project" value="TreeGrafter"/>
</dbReference>
<evidence type="ECO:0000256" key="7">
    <source>
        <dbReference type="ARBA" id="ARBA00022989"/>
    </source>
</evidence>
<evidence type="ECO:0000256" key="5">
    <source>
        <dbReference type="ARBA" id="ARBA00022723"/>
    </source>
</evidence>
<dbReference type="PANTHER" id="PTHR47283:SF1">
    <property type="entry name" value="ENT-KAURENE OXIDASE, CHLOROPLASTIC"/>
    <property type="match status" value="1"/>
</dbReference>
<evidence type="ECO:0000256" key="6">
    <source>
        <dbReference type="ARBA" id="ARBA00022805"/>
    </source>
</evidence>
<keyword evidence="10 16" id="KW-0503">Monooxygenase</keyword>
<keyword evidence="6" id="KW-0934">Plastid</keyword>
<dbReference type="GO" id="GO:0052615">
    <property type="term" value="F:ent-kaurene oxidase activity"/>
    <property type="evidence" value="ECO:0007669"/>
    <property type="project" value="UniProtKB-EC"/>
</dbReference>
<dbReference type="FunFam" id="1.10.630.10:FF:000062">
    <property type="entry name" value="Ent-kaurene oxidase 2"/>
    <property type="match status" value="1"/>
</dbReference>
<dbReference type="PROSITE" id="PS00086">
    <property type="entry name" value="CYTOCHROME_P450"/>
    <property type="match status" value="1"/>
</dbReference>
<evidence type="ECO:0000313" key="19">
    <source>
        <dbReference type="Proteomes" id="UP000447434"/>
    </source>
</evidence>
<keyword evidence="11 17" id="KW-0472">Membrane</keyword>
<evidence type="ECO:0000256" key="16">
    <source>
        <dbReference type="RuleBase" id="RU000461"/>
    </source>
</evidence>
<comment type="similarity">
    <text evidence="2 16">Belongs to the cytochrome P450 family.</text>
</comment>
<evidence type="ECO:0000256" key="1">
    <source>
        <dbReference type="ARBA" id="ARBA00001971"/>
    </source>
</evidence>
<evidence type="ECO:0000256" key="10">
    <source>
        <dbReference type="ARBA" id="ARBA00023033"/>
    </source>
</evidence>
<dbReference type="Gene3D" id="1.10.630.10">
    <property type="entry name" value="Cytochrome P450"/>
    <property type="match status" value="1"/>
</dbReference>
<comment type="cofactor">
    <cofactor evidence="1 15">
        <name>heme</name>
        <dbReference type="ChEBI" id="CHEBI:30413"/>
    </cofactor>
</comment>
<keyword evidence="6" id="KW-1002">Plastid outer membrane</keyword>
<evidence type="ECO:0000256" key="8">
    <source>
        <dbReference type="ARBA" id="ARBA00023002"/>
    </source>
</evidence>
<comment type="subcellular location">
    <subcellularLocation>
        <location evidence="12">Plastid</location>
        <location evidence="12">Chloroplast outer membrane</location>
        <topology evidence="12">Single-pass membrane protein</topology>
    </subcellularLocation>
</comment>
<dbReference type="Proteomes" id="UP000447434">
    <property type="component" value="Chromosome 1"/>
</dbReference>
<keyword evidence="19" id="KW-1185">Reference proteome</keyword>
<accession>A0A6A4R5C3</accession>
<dbReference type="GO" id="GO:0005506">
    <property type="term" value="F:iron ion binding"/>
    <property type="evidence" value="ECO:0007669"/>
    <property type="project" value="InterPro"/>
</dbReference>
<feature type="binding site" description="axial binding residue" evidence="15">
    <location>
        <position position="488"/>
    </location>
    <ligand>
        <name>heme</name>
        <dbReference type="ChEBI" id="CHEBI:30413"/>
    </ligand>
    <ligandPart>
        <name>Fe</name>
        <dbReference type="ChEBI" id="CHEBI:18248"/>
    </ligandPart>
</feature>
<dbReference type="CDD" id="cd11075">
    <property type="entry name" value="CYP77_89"/>
    <property type="match status" value="1"/>
</dbReference>
<feature type="transmembrane region" description="Helical" evidence="17">
    <location>
        <begin position="7"/>
        <end position="29"/>
    </location>
</feature>
<name>A0A6A4R5C3_LUPAL</name>
<evidence type="ECO:0000256" key="3">
    <source>
        <dbReference type="ARBA" id="ARBA00022617"/>
    </source>
</evidence>
<keyword evidence="5 15" id="KW-0479">Metal-binding</keyword>
<protein>
    <recommendedName>
        <fullName evidence="14">ent-kaurene monooxygenase</fullName>
        <ecNumber evidence="14">1.14.14.86</ecNumber>
    </recommendedName>
</protein>
<dbReference type="GO" id="GO:0020037">
    <property type="term" value="F:heme binding"/>
    <property type="evidence" value="ECO:0007669"/>
    <property type="project" value="InterPro"/>
</dbReference>
<evidence type="ECO:0000256" key="2">
    <source>
        <dbReference type="ARBA" id="ARBA00010617"/>
    </source>
</evidence>
<keyword evidence="7 17" id="KW-1133">Transmembrane helix</keyword>
<evidence type="ECO:0000256" key="4">
    <source>
        <dbReference type="ARBA" id="ARBA00022692"/>
    </source>
</evidence>
<dbReference type="GO" id="GO:0005783">
    <property type="term" value="C:endoplasmic reticulum"/>
    <property type="evidence" value="ECO:0007669"/>
    <property type="project" value="TreeGrafter"/>
</dbReference>
<organism evidence="18 19">
    <name type="scientific">Lupinus albus</name>
    <name type="common">White lupine</name>
    <name type="synonym">Lupinus termis</name>
    <dbReference type="NCBI Taxonomy" id="3870"/>
    <lineage>
        <taxon>Eukaryota</taxon>
        <taxon>Viridiplantae</taxon>
        <taxon>Streptophyta</taxon>
        <taxon>Embryophyta</taxon>
        <taxon>Tracheophyta</taxon>
        <taxon>Spermatophyta</taxon>
        <taxon>Magnoliopsida</taxon>
        <taxon>eudicotyledons</taxon>
        <taxon>Gunneridae</taxon>
        <taxon>Pentapetalae</taxon>
        <taxon>rosids</taxon>
        <taxon>fabids</taxon>
        <taxon>Fabales</taxon>
        <taxon>Fabaceae</taxon>
        <taxon>Papilionoideae</taxon>
        <taxon>50 kb inversion clade</taxon>
        <taxon>genistoids sensu lato</taxon>
        <taxon>core genistoids</taxon>
        <taxon>Genisteae</taxon>
        <taxon>Lupinus</taxon>
    </lineage>
</organism>
<proteinExistence type="inferred from homology"/>
<dbReference type="GO" id="GO:0009707">
    <property type="term" value="C:chloroplast outer membrane"/>
    <property type="evidence" value="ECO:0007669"/>
    <property type="project" value="UniProtKB-SubCell"/>
</dbReference>
<dbReference type="Pfam" id="PF00067">
    <property type="entry name" value="p450"/>
    <property type="match status" value="1"/>
</dbReference>
<feature type="transmembrane region" description="Helical" evidence="17">
    <location>
        <begin position="49"/>
        <end position="66"/>
    </location>
</feature>
<dbReference type="OrthoDB" id="2789670at2759"/>
<dbReference type="InterPro" id="IPR036396">
    <property type="entry name" value="Cyt_P450_sf"/>
</dbReference>
<comment type="function">
    <text evidence="13">Catalyzes three successive oxidations of the 4-methyl group of ent-kaurene giving kaurenoic acid, a key step in gibberellins (GAs) biosynthesis. GAs, which are involved many processes, including stem elongation, play a central role in plant development.</text>
</comment>
<evidence type="ECO:0000256" key="15">
    <source>
        <dbReference type="PIRSR" id="PIRSR602401-1"/>
    </source>
</evidence>
<keyword evidence="3 15" id="KW-0349">Heme</keyword>
<evidence type="ECO:0000256" key="17">
    <source>
        <dbReference type="SAM" id="Phobius"/>
    </source>
</evidence>
<dbReference type="PANTHER" id="PTHR47283">
    <property type="entry name" value="ENT-KAURENE OXIDASE, CHLOROPLASTIC"/>
    <property type="match status" value="1"/>
</dbReference>
<dbReference type="InterPro" id="IPR017972">
    <property type="entry name" value="Cyt_P450_CS"/>
</dbReference>
<dbReference type="InterPro" id="IPR001128">
    <property type="entry name" value="Cyt_P450"/>
</dbReference>
<dbReference type="InterPro" id="IPR002401">
    <property type="entry name" value="Cyt_P450_E_grp-I"/>
</dbReference>
<dbReference type="PRINTS" id="PR00463">
    <property type="entry name" value="EP450I"/>
</dbReference>
<keyword evidence="4 17" id="KW-0812">Transmembrane</keyword>
<evidence type="ECO:0000313" key="18">
    <source>
        <dbReference type="EMBL" id="KAE9621260.1"/>
    </source>
</evidence>
<evidence type="ECO:0000256" key="13">
    <source>
        <dbReference type="ARBA" id="ARBA00058795"/>
    </source>
</evidence>
<dbReference type="AlphaFoldDB" id="A0A6A4R5C3"/>
<dbReference type="InterPro" id="IPR044225">
    <property type="entry name" value="KO_chloroplastic"/>
</dbReference>
<dbReference type="GO" id="GO:0010241">
    <property type="term" value="P:ent-kaurene oxidation to kaurenoic acid"/>
    <property type="evidence" value="ECO:0007669"/>
    <property type="project" value="InterPro"/>
</dbReference>